<dbReference type="AlphaFoldDB" id="A0A2W5TG56"/>
<dbReference type="Pfam" id="PF08818">
    <property type="entry name" value="DUF1801"/>
    <property type="match status" value="1"/>
</dbReference>
<reference evidence="2 3" key="1">
    <citation type="submission" date="2017-08" db="EMBL/GenBank/DDBJ databases">
        <title>Infants hospitalized years apart are colonized by the same room-sourced microbial strains.</title>
        <authorList>
            <person name="Brooks B."/>
            <person name="Olm M.R."/>
            <person name="Firek B.A."/>
            <person name="Baker R."/>
            <person name="Thomas B.C."/>
            <person name="Morowitz M.J."/>
            <person name="Banfield J.F."/>
        </authorList>
    </citation>
    <scope>NUCLEOTIDE SEQUENCE [LARGE SCALE GENOMIC DNA]</scope>
    <source>
        <strain evidence="2">S2_003_000_R2_14</strain>
    </source>
</reference>
<gene>
    <name evidence="2" type="ORF">DI536_15205</name>
</gene>
<dbReference type="SUPFAM" id="SSF159888">
    <property type="entry name" value="YdhG-like"/>
    <property type="match status" value="1"/>
</dbReference>
<evidence type="ECO:0000259" key="1">
    <source>
        <dbReference type="Pfam" id="PF08818"/>
    </source>
</evidence>
<feature type="domain" description="YdhG-like" evidence="1">
    <location>
        <begin position="96"/>
        <end position="200"/>
    </location>
</feature>
<dbReference type="InterPro" id="IPR014922">
    <property type="entry name" value="YdhG-like"/>
</dbReference>
<evidence type="ECO:0000313" key="3">
    <source>
        <dbReference type="Proteomes" id="UP000249061"/>
    </source>
</evidence>
<name>A0A2W5TG56_9BACT</name>
<dbReference type="Proteomes" id="UP000249061">
    <property type="component" value="Unassembled WGS sequence"/>
</dbReference>
<protein>
    <recommendedName>
        <fullName evidence="1">YdhG-like domain-containing protein</fullName>
    </recommendedName>
</protein>
<comment type="caution">
    <text evidence="2">The sequence shown here is derived from an EMBL/GenBank/DDBJ whole genome shotgun (WGS) entry which is preliminary data.</text>
</comment>
<evidence type="ECO:0000313" key="2">
    <source>
        <dbReference type="EMBL" id="PZR12253.1"/>
    </source>
</evidence>
<dbReference type="EMBL" id="QFQP01000012">
    <property type="protein sequence ID" value="PZR12253.1"/>
    <property type="molecule type" value="Genomic_DNA"/>
</dbReference>
<proteinExistence type="predicted"/>
<accession>A0A2W5TG56</accession>
<organism evidence="2 3">
    <name type="scientific">Archangium gephyra</name>
    <dbReference type="NCBI Taxonomy" id="48"/>
    <lineage>
        <taxon>Bacteria</taxon>
        <taxon>Pseudomonadati</taxon>
        <taxon>Myxococcota</taxon>
        <taxon>Myxococcia</taxon>
        <taxon>Myxococcales</taxon>
        <taxon>Cystobacterineae</taxon>
        <taxon>Archangiaceae</taxon>
        <taxon>Archangium</taxon>
    </lineage>
</organism>
<dbReference type="Gene3D" id="3.90.1150.200">
    <property type="match status" value="1"/>
</dbReference>
<sequence length="216" mass="24694">MNVTTTPTSRALSRCGTWCSARTALTLRGSRRPRRRCKQRPCSDWRAWWRWAAWWAVRAHRRRHRPAANQRRLEHRGRGPDMTTVKQYLEALAEDRKAPVKKVYAALKKAMPKGYVEGLEYGMISWSVPHEGKSVQYVALASQKSHMAVYLVGAYTDPRVLQQLTDAYKKRGKKLDMGKSCLRFKKLEDVDLEAVSAAVASLSPDAFLALRARHEA</sequence>